<dbReference type="PIRSF" id="PIRSF006078">
    <property type="entry name" value="GlxK"/>
    <property type="match status" value="1"/>
</dbReference>
<dbReference type="AlphaFoldDB" id="A0A381NVE5"/>
<evidence type="ECO:0000256" key="1">
    <source>
        <dbReference type="ARBA" id="ARBA00006284"/>
    </source>
</evidence>
<protein>
    <recommendedName>
        <fullName evidence="5">Glycerate kinase</fullName>
    </recommendedName>
</protein>
<dbReference type="GO" id="GO:0031388">
    <property type="term" value="P:organic acid phosphorylation"/>
    <property type="evidence" value="ECO:0007669"/>
    <property type="project" value="InterPro"/>
</dbReference>
<keyword evidence="2" id="KW-0808">Transferase</keyword>
<sequence length="378" mass="38842">MKKVVIAPQGFKESLSGMEIAEAMSLGVKRVWPDVETILIPVADGGDGTLQALVDSSGGEVRTATVQDAIGRPVKAEWGALGNGTTAVIEVANAVGLARLSPEERDVRNASTFGIGQLVTEALNAGFSHFIIGVGGSATNDGGAGMIQAMGGRLSDKNGKELPRGGIALANLTTIDISDMDSRILDADIVVACDVNNPLCGPRGASAIFGPQKGATFQDVKDLDAALANFAEVIANDLHTDVAEIPGAGASGGLGAGLMGFFDARLRLGADIVLEAVSIEDHLVGAELVIVGEGQFDRSTVFNKSPVAVAQRAKKHGIPVIGIAGSLGAGFSEVHQHGIDAVFSLVNRPMSLKAAMEDTKRLVTIATEEACRAIAVET</sequence>
<proteinExistence type="inferred from homology"/>
<dbReference type="GO" id="GO:0008887">
    <property type="term" value="F:glycerate kinase activity"/>
    <property type="evidence" value="ECO:0007669"/>
    <property type="project" value="InterPro"/>
</dbReference>
<dbReference type="Pfam" id="PF02595">
    <property type="entry name" value="Gly_kinase"/>
    <property type="match status" value="1"/>
</dbReference>
<dbReference type="InterPro" id="IPR018193">
    <property type="entry name" value="Glyc_kinase_flavodox-like_fold"/>
</dbReference>
<dbReference type="InterPro" id="IPR018197">
    <property type="entry name" value="Glycerate_kinase_RE-like"/>
</dbReference>
<gene>
    <name evidence="4" type="ORF">METZ01_LOCUS11425</name>
</gene>
<dbReference type="InterPro" id="IPR004381">
    <property type="entry name" value="Glycerate_kinase"/>
</dbReference>
<dbReference type="InterPro" id="IPR036129">
    <property type="entry name" value="Glycerate_kinase_sf"/>
</dbReference>
<organism evidence="4">
    <name type="scientific">marine metagenome</name>
    <dbReference type="NCBI Taxonomy" id="408172"/>
    <lineage>
        <taxon>unclassified sequences</taxon>
        <taxon>metagenomes</taxon>
        <taxon>ecological metagenomes</taxon>
    </lineage>
</organism>
<evidence type="ECO:0000256" key="2">
    <source>
        <dbReference type="ARBA" id="ARBA00022679"/>
    </source>
</evidence>
<dbReference type="SUPFAM" id="SSF110738">
    <property type="entry name" value="Glycerate kinase I"/>
    <property type="match status" value="1"/>
</dbReference>
<reference evidence="4" key="1">
    <citation type="submission" date="2018-05" db="EMBL/GenBank/DDBJ databases">
        <authorList>
            <person name="Lanie J.A."/>
            <person name="Ng W.-L."/>
            <person name="Kazmierczak K.M."/>
            <person name="Andrzejewski T.M."/>
            <person name="Davidsen T.M."/>
            <person name="Wayne K.J."/>
            <person name="Tettelin H."/>
            <person name="Glass J.I."/>
            <person name="Rusch D."/>
            <person name="Podicherti R."/>
            <person name="Tsui H.-C.T."/>
            <person name="Winkler M.E."/>
        </authorList>
    </citation>
    <scope>NUCLEOTIDE SEQUENCE</scope>
</reference>
<name>A0A381NVE5_9ZZZZ</name>
<accession>A0A381NVE5</accession>
<comment type="similarity">
    <text evidence="1">Belongs to the glycerate kinase type-1 family.</text>
</comment>
<dbReference type="PANTHER" id="PTHR21599">
    <property type="entry name" value="GLYCERATE KINASE"/>
    <property type="match status" value="1"/>
</dbReference>
<keyword evidence="3" id="KW-0418">Kinase</keyword>
<dbReference type="Gene3D" id="3.90.1510.10">
    <property type="entry name" value="Glycerate kinase, domain 2"/>
    <property type="match status" value="1"/>
</dbReference>
<evidence type="ECO:0008006" key="5">
    <source>
        <dbReference type="Google" id="ProtNLM"/>
    </source>
</evidence>
<evidence type="ECO:0000313" key="4">
    <source>
        <dbReference type="EMBL" id="SUZ58571.1"/>
    </source>
</evidence>
<dbReference type="Gene3D" id="3.40.50.10350">
    <property type="entry name" value="Glycerate kinase, domain 1"/>
    <property type="match status" value="1"/>
</dbReference>
<dbReference type="NCBIfam" id="TIGR00045">
    <property type="entry name" value="glycerate kinase"/>
    <property type="match status" value="1"/>
</dbReference>
<dbReference type="EMBL" id="UINC01000628">
    <property type="protein sequence ID" value="SUZ58571.1"/>
    <property type="molecule type" value="Genomic_DNA"/>
</dbReference>
<dbReference type="PANTHER" id="PTHR21599:SF0">
    <property type="entry name" value="GLYCERATE KINASE"/>
    <property type="match status" value="1"/>
</dbReference>
<evidence type="ECO:0000256" key="3">
    <source>
        <dbReference type="ARBA" id="ARBA00022777"/>
    </source>
</evidence>